<feature type="signal peptide" evidence="2">
    <location>
        <begin position="1"/>
        <end position="21"/>
    </location>
</feature>
<organism evidence="3">
    <name type="scientific">Ensete ventricosum</name>
    <name type="common">Abyssinian banana</name>
    <name type="synonym">Musa ensete</name>
    <dbReference type="NCBI Taxonomy" id="4639"/>
    <lineage>
        <taxon>Eukaryota</taxon>
        <taxon>Viridiplantae</taxon>
        <taxon>Streptophyta</taxon>
        <taxon>Embryophyta</taxon>
        <taxon>Tracheophyta</taxon>
        <taxon>Spermatophyta</taxon>
        <taxon>Magnoliopsida</taxon>
        <taxon>Liliopsida</taxon>
        <taxon>Zingiberales</taxon>
        <taxon>Musaceae</taxon>
        <taxon>Ensete</taxon>
    </lineage>
</organism>
<dbReference type="EMBL" id="KV876597">
    <property type="protein sequence ID" value="RZR75172.1"/>
    <property type="molecule type" value="Genomic_DNA"/>
</dbReference>
<keyword evidence="2" id="KW-0732">Signal</keyword>
<evidence type="ECO:0000313" key="3">
    <source>
        <dbReference type="EMBL" id="RZR75172.1"/>
    </source>
</evidence>
<feature type="region of interest" description="Disordered" evidence="1">
    <location>
        <begin position="90"/>
        <end position="148"/>
    </location>
</feature>
<evidence type="ECO:0000256" key="1">
    <source>
        <dbReference type="SAM" id="MobiDB-lite"/>
    </source>
</evidence>
<feature type="compositionally biased region" description="Basic and acidic residues" evidence="1">
    <location>
        <begin position="104"/>
        <end position="121"/>
    </location>
</feature>
<proteinExistence type="predicted"/>
<protein>
    <submittedName>
        <fullName evidence="3">Uncharacterized protein</fullName>
    </submittedName>
</protein>
<feature type="compositionally biased region" description="Polar residues" evidence="1">
    <location>
        <begin position="90"/>
        <end position="102"/>
    </location>
</feature>
<name>A0A445MLM8_ENSVE</name>
<gene>
    <name evidence="3" type="ORF">BHM03_00050958</name>
</gene>
<sequence length="177" mass="19939">MSITSNTLILFLSVTFSPTYSFDVLVEAAADATSPRLLLNLQSSALATTRLLAPNYTPPLGVHYGIREAIDAKREDFENRMEEKMQSLFTEFNIGQPSSPRKSQQKETSNRRDDPQERGHITSDLNNPRMKVDFPRWEGDPSGGSRAWSAIFDSTDRRRHTGGDCYHPPQGRCYSVV</sequence>
<feature type="chain" id="PRO_5019455335" evidence="2">
    <location>
        <begin position="22"/>
        <end position="177"/>
    </location>
</feature>
<evidence type="ECO:0000256" key="2">
    <source>
        <dbReference type="SAM" id="SignalP"/>
    </source>
</evidence>
<accession>A0A445MLM8</accession>
<feature type="compositionally biased region" description="Basic and acidic residues" evidence="1">
    <location>
        <begin position="130"/>
        <end position="139"/>
    </location>
</feature>
<dbReference type="AlphaFoldDB" id="A0A445MLM8"/>
<dbReference type="Proteomes" id="UP000290560">
    <property type="component" value="Unassembled WGS sequence"/>
</dbReference>
<reference evidence="3" key="1">
    <citation type="journal article" date="2018" name="Data Brief">
        <title>Genome sequence data from 17 accessions of Ensete ventricosum, a staple food crop for millions in Ethiopia.</title>
        <authorList>
            <person name="Yemataw Z."/>
            <person name="Muzemil S."/>
            <person name="Ambachew D."/>
            <person name="Tripathi L."/>
            <person name="Tesfaye K."/>
            <person name="Chala A."/>
            <person name="Farbos A."/>
            <person name="O'Neill P."/>
            <person name="Moore K."/>
            <person name="Grant M."/>
            <person name="Studholme D.J."/>
        </authorList>
    </citation>
    <scope>NUCLEOTIDE SEQUENCE [LARGE SCALE GENOMIC DNA]</scope>
    <source>
        <tissue evidence="3">Leaf</tissue>
    </source>
</reference>